<dbReference type="AlphaFoldDB" id="A0A077AVX6"/>
<dbReference type="InterPro" id="IPR006440">
    <property type="entry name" value="Doc"/>
</dbReference>
<dbReference type="InterPro" id="IPR053737">
    <property type="entry name" value="Type_II_TA_Toxin"/>
</dbReference>
<dbReference type="PANTHER" id="PTHR35810">
    <property type="entry name" value="CYTOPLASMIC PROTEIN-RELATED"/>
    <property type="match status" value="1"/>
</dbReference>
<dbReference type="PANTHER" id="PTHR35810:SF1">
    <property type="entry name" value="CYTOPLASMIC PROTEIN"/>
    <property type="match status" value="1"/>
</dbReference>
<dbReference type="InterPro" id="IPR011204">
    <property type="entry name" value="Virulence_RhuM-like"/>
</dbReference>
<dbReference type="Proteomes" id="UP000028926">
    <property type="component" value="Plasmid unnamed"/>
</dbReference>
<gene>
    <name evidence="2" type="ORF">ID47_11970</name>
</gene>
<dbReference type="eggNOG" id="COG3654">
    <property type="taxonomic scope" value="Bacteria"/>
</dbReference>
<dbReference type="Gene3D" id="1.20.120.1870">
    <property type="entry name" value="Fic/DOC protein, Fido domain"/>
    <property type="match status" value="1"/>
</dbReference>
<keyword evidence="2" id="KW-0614">Plasmid</keyword>
<dbReference type="Pfam" id="PF02661">
    <property type="entry name" value="Fic"/>
    <property type="match status" value="1"/>
</dbReference>
<protein>
    <submittedName>
        <fullName evidence="2">Cytochrome C</fullName>
    </submittedName>
</protein>
<dbReference type="RefSeq" id="WP_041187772.1">
    <property type="nucleotide sequence ID" value="NZ_CP008942.1"/>
</dbReference>
<evidence type="ECO:0000259" key="1">
    <source>
        <dbReference type="PROSITE" id="PS51459"/>
    </source>
</evidence>
<dbReference type="SUPFAM" id="SSF140931">
    <property type="entry name" value="Fic-like"/>
    <property type="match status" value="1"/>
</dbReference>
<dbReference type="GO" id="GO:0016301">
    <property type="term" value="F:kinase activity"/>
    <property type="evidence" value="ECO:0007669"/>
    <property type="project" value="InterPro"/>
</dbReference>
<sequence length="330" mass="37815">MISSQQDFVNFSSSDNLISLSVHLDTQAETVWLNLNQLSELFDRDKSVISRHLKKIFETAELEKDSVVAFFATTAADGKTYTVEYFNLDVILSVGYRVNSKRGMEFRRWASSILKEYLIKGYAINQERLSTIGMQEISRSLDILKHSLLTHGSMDDIGHAALDIIRSYSKSWLLLNAFDENRLSYQSKMQPYEIKFTTEFCLTNIAQLKQELIDQKEASSLFGIQREHGLDQILGSIHQTFSDQFLYPSVYERAAHLFYFTLKDHPFVDGNKRIGSFLLLLYLAAYNIQLFHITNESLVALALLVAQSNPNDKDIIIKLILNLITKDELC</sequence>
<dbReference type="PROSITE" id="PS51459">
    <property type="entry name" value="FIDO"/>
    <property type="match status" value="1"/>
</dbReference>
<organism evidence="2 3">
    <name type="scientific">Candidatus Odyssella acanthamoebae</name>
    <dbReference type="NCBI Taxonomy" id="91604"/>
    <lineage>
        <taxon>Bacteria</taxon>
        <taxon>Pseudomonadati</taxon>
        <taxon>Pseudomonadota</taxon>
        <taxon>Alphaproteobacteria</taxon>
        <taxon>Holosporales</taxon>
        <taxon>Candidatus Paracaedibacteraceae</taxon>
        <taxon>Candidatus Odyssella</taxon>
    </lineage>
</organism>
<keyword evidence="3" id="KW-1185">Reference proteome</keyword>
<dbReference type="NCBIfam" id="TIGR01550">
    <property type="entry name" value="DOC_P1"/>
    <property type="match status" value="1"/>
</dbReference>
<evidence type="ECO:0000313" key="2">
    <source>
        <dbReference type="EMBL" id="AIK97312.1"/>
    </source>
</evidence>
<proteinExistence type="predicted"/>
<dbReference type="eggNOG" id="COG3943">
    <property type="taxonomic scope" value="Bacteria"/>
</dbReference>
<evidence type="ECO:0000313" key="3">
    <source>
        <dbReference type="Proteomes" id="UP000028926"/>
    </source>
</evidence>
<dbReference type="InterPro" id="IPR036597">
    <property type="entry name" value="Fido-like_dom_sf"/>
</dbReference>
<accession>A0A077AVX6</accession>
<dbReference type="EMBL" id="CP008942">
    <property type="protein sequence ID" value="AIK97312.1"/>
    <property type="molecule type" value="Genomic_DNA"/>
</dbReference>
<name>A0A077AVX6_9PROT</name>
<dbReference type="Pfam" id="PF13310">
    <property type="entry name" value="Virulence_RhuM"/>
    <property type="match status" value="1"/>
</dbReference>
<dbReference type="InterPro" id="IPR003812">
    <property type="entry name" value="Fido"/>
</dbReference>
<geneLocation type="plasmid" evidence="2">
    <name>unnamed</name>
</geneLocation>
<dbReference type="KEGG" id="paca:ID47_11970"/>
<reference evidence="2 3" key="1">
    <citation type="submission" date="2014-07" db="EMBL/GenBank/DDBJ databases">
        <title>Comparative genomic insights into amoeba endosymbionts belonging to the families of Holosporaceae and Candidatus Midichloriaceae within Rickettsiales.</title>
        <authorList>
            <person name="Wang Z."/>
            <person name="Wu M."/>
        </authorList>
    </citation>
    <scope>NUCLEOTIDE SEQUENCE [LARGE SCALE GENOMIC DNA]</scope>
    <source>
        <strain evidence="2">PRA3</strain>
        <plasmid evidence="2">unnamed</plasmid>
    </source>
</reference>
<feature type="domain" description="Fido" evidence="1">
    <location>
        <begin position="200"/>
        <end position="326"/>
    </location>
</feature>